<proteinExistence type="predicted"/>
<feature type="domain" description="Retrotransposon gag" evidence="2">
    <location>
        <begin position="220"/>
        <end position="307"/>
    </location>
</feature>
<dbReference type="AlphaFoldDB" id="A0AAU9PQJ7"/>
<comment type="caution">
    <text evidence="3">The sequence shown here is derived from an EMBL/GenBank/DDBJ whole genome shotgun (WGS) entry which is preliminary data.</text>
</comment>
<dbReference type="PANTHER" id="PTHR15503:SF22">
    <property type="entry name" value="TRANSPOSON TY3-I GAG POLYPROTEIN"/>
    <property type="match status" value="1"/>
</dbReference>
<organism evidence="3 4">
    <name type="scientific">Lactuca virosa</name>
    <dbReference type="NCBI Taxonomy" id="75947"/>
    <lineage>
        <taxon>Eukaryota</taxon>
        <taxon>Viridiplantae</taxon>
        <taxon>Streptophyta</taxon>
        <taxon>Embryophyta</taxon>
        <taxon>Tracheophyta</taxon>
        <taxon>Spermatophyta</taxon>
        <taxon>Magnoliopsida</taxon>
        <taxon>eudicotyledons</taxon>
        <taxon>Gunneridae</taxon>
        <taxon>Pentapetalae</taxon>
        <taxon>asterids</taxon>
        <taxon>campanulids</taxon>
        <taxon>Asterales</taxon>
        <taxon>Asteraceae</taxon>
        <taxon>Cichorioideae</taxon>
        <taxon>Cichorieae</taxon>
        <taxon>Lactucinae</taxon>
        <taxon>Lactuca</taxon>
    </lineage>
</organism>
<dbReference type="InterPro" id="IPR032567">
    <property type="entry name" value="RTL1-rel"/>
</dbReference>
<reference evidence="3 4" key="1">
    <citation type="submission" date="2022-01" db="EMBL/GenBank/DDBJ databases">
        <authorList>
            <person name="Xiong W."/>
            <person name="Schranz E."/>
        </authorList>
    </citation>
    <scope>NUCLEOTIDE SEQUENCE [LARGE SCALE GENOMIC DNA]</scope>
</reference>
<dbReference type="PANTHER" id="PTHR15503">
    <property type="entry name" value="LDOC1 RELATED"/>
    <property type="match status" value="1"/>
</dbReference>
<keyword evidence="4" id="KW-1185">Reference proteome</keyword>
<feature type="compositionally biased region" description="Gly residues" evidence="1">
    <location>
        <begin position="115"/>
        <end position="132"/>
    </location>
</feature>
<dbReference type="Pfam" id="PF03732">
    <property type="entry name" value="Retrotrans_gag"/>
    <property type="match status" value="1"/>
</dbReference>
<dbReference type="InterPro" id="IPR021109">
    <property type="entry name" value="Peptidase_aspartic_dom_sf"/>
</dbReference>
<dbReference type="EMBL" id="CAKMRJ010005745">
    <property type="protein sequence ID" value="CAH1452519.1"/>
    <property type="molecule type" value="Genomic_DNA"/>
</dbReference>
<sequence>MLEFLNNQRIISVFLFGLVSCSRGLGYWKIHDSYNCKYRASHEIQIPGHNKFGIRAARDDKPIRGIYEETGSLHDPTNPKHKAKSRKRQGTGFGYGSALEAKGPTTTTVVRRGKGPVGGQPNGSGRVIGKGNGSWRTGQPQPFKHSWDQYRTEGFIRQERPQKEWEDFEDTGYRGNRVPRFAKMEFPTYDGKTNPTEWLQKCEDFFEEQQTPVDAWVRQATFSLQGRASSWYHNLRRMKDKMTWNDFSEECKIRFGPPMSMNPLGELTRLRQLGTVEDYCEGFESLLGRTTGVTPEQSIWHFCAGLTNAIRYEVEYAKPNTLYFALNLARQIELKLSEEGHVRGLGAPPSGSRPPNAIRNREATRAAATKKEPRNPTWKRLTTSEMAERRAKGLCFNCDEMFSVGHKCAKLFCIMMADEDEEDQTQLEVTPKISLSAIRGEKTDRTFQVRALIGSGTAWVLLDSGSTHNFIASRAADQLQVPVHHCPGLRVALPDGGRIASSGISRNTQMTVQGYEFSADFFAIPLEGFDMVLGIHWLKRLGRILWDFTVREMEFTIDGRAIKWHGETPDTTTLAALSGSDENEPNLDKLLESFSDIFEKPQGLPPSRSCDHQIRLHSGTKPVTVEYRARALNKAADALSRREEEIGVGELFALSEVRIDIFSSLQQEIDTSADLQDLRQRIIGGTEATKWDPPSLLNYMRGHCKVDAVDQALIDRTTFLQEARNRLAEAQQRMKTTYDDHHRLLEFQPHHGFPPEIVTELPQLLDGKTLSTPVKVLRMRNLQGKPELLVQWAPDSVESATWEDQATFQEAYPDFELEDKLNAEEGSNVMVANNRYGKVYQKRKKEPKASGGG</sequence>
<protein>
    <recommendedName>
        <fullName evidence="2">Retrotransposon gag domain-containing protein</fullName>
    </recommendedName>
</protein>
<dbReference type="SUPFAM" id="SSF50630">
    <property type="entry name" value="Acid proteases"/>
    <property type="match status" value="1"/>
</dbReference>
<feature type="compositionally biased region" description="Basic residues" evidence="1">
    <location>
        <begin position="79"/>
        <end position="89"/>
    </location>
</feature>
<dbReference type="Proteomes" id="UP001157418">
    <property type="component" value="Unassembled WGS sequence"/>
</dbReference>
<dbReference type="Pfam" id="PF08284">
    <property type="entry name" value="RVP_2"/>
    <property type="match status" value="1"/>
</dbReference>
<evidence type="ECO:0000256" key="1">
    <source>
        <dbReference type="SAM" id="MobiDB-lite"/>
    </source>
</evidence>
<evidence type="ECO:0000259" key="2">
    <source>
        <dbReference type="Pfam" id="PF03732"/>
    </source>
</evidence>
<name>A0AAU9PQJ7_9ASTR</name>
<feature type="region of interest" description="Disordered" evidence="1">
    <location>
        <begin position="68"/>
        <end position="144"/>
    </location>
</feature>
<evidence type="ECO:0000313" key="3">
    <source>
        <dbReference type="EMBL" id="CAH1452519.1"/>
    </source>
</evidence>
<accession>A0AAU9PQJ7</accession>
<evidence type="ECO:0000313" key="4">
    <source>
        <dbReference type="Proteomes" id="UP001157418"/>
    </source>
</evidence>
<gene>
    <name evidence="3" type="ORF">LVIROSA_LOCUS37814</name>
</gene>
<dbReference type="InterPro" id="IPR005162">
    <property type="entry name" value="Retrotrans_gag_dom"/>
</dbReference>
<dbReference type="CDD" id="cd00303">
    <property type="entry name" value="retropepsin_like"/>
    <property type="match status" value="1"/>
</dbReference>
<dbReference type="Gene3D" id="2.40.70.10">
    <property type="entry name" value="Acid Proteases"/>
    <property type="match status" value="1"/>
</dbReference>